<comment type="similarity">
    <text evidence="5">Belongs to the ABC transporter superfamily. ABCF family. YheS subfamily.</text>
</comment>
<dbReference type="PANTHER" id="PTHR19211:SF14">
    <property type="entry name" value="ATP-BINDING CASSETTE SUB-FAMILY F MEMBER 1"/>
    <property type="match status" value="1"/>
</dbReference>
<reference evidence="9 10" key="1">
    <citation type="submission" date="2017-08" db="EMBL/GenBank/DDBJ databases">
        <title>Pusillimonas indicus sp. nov., a member of the family Alcaligenaceae isolated from surface seawater.</title>
        <authorList>
            <person name="Li J."/>
        </authorList>
    </citation>
    <scope>NUCLEOTIDE SEQUENCE [LARGE SCALE GENOMIC DNA]</scope>
    <source>
        <strain evidence="9 10">L52-1-41</strain>
    </source>
</reference>
<keyword evidence="2" id="KW-0677">Repeat</keyword>
<comment type="caution">
    <text evidence="9">The sequence shown here is derived from an EMBL/GenBank/DDBJ whole genome shotgun (WGS) entry which is preliminary data.</text>
</comment>
<feature type="domain" description="ABC transporter" evidence="8">
    <location>
        <begin position="312"/>
        <end position="530"/>
    </location>
</feature>
<evidence type="ECO:0000256" key="1">
    <source>
        <dbReference type="ARBA" id="ARBA00022475"/>
    </source>
</evidence>
<dbReference type="Gene3D" id="1.10.287.380">
    <property type="entry name" value="Valyl-tRNA synthetase, C-terminal domain"/>
    <property type="match status" value="1"/>
</dbReference>
<name>A0A3A1YNQ2_9BURK</name>
<dbReference type="PROSITE" id="PS50893">
    <property type="entry name" value="ABC_TRANSPORTER_2"/>
    <property type="match status" value="2"/>
</dbReference>
<dbReference type="InterPro" id="IPR037118">
    <property type="entry name" value="Val-tRNA_synth_C_sf"/>
</dbReference>
<dbReference type="InterPro" id="IPR050611">
    <property type="entry name" value="ABCF"/>
</dbReference>
<dbReference type="FunFam" id="3.40.50.300:FF:000011">
    <property type="entry name" value="Putative ABC transporter ATP-binding component"/>
    <property type="match status" value="1"/>
</dbReference>
<dbReference type="InterPro" id="IPR017871">
    <property type="entry name" value="ABC_transporter-like_CS"/>
</dbReference>
<feature type="domain" description="ABC transporter" evidence="8">
    <location>
        <begin position="2"/>
        <end position="245"/>
    </location>
</feature>
<organism evidence="9 10">
    <name type="scientific">Neopusillimonas maritima</name>
    <dbReference type="NCBI Taxonomy" id="2026239"/>
    <lineage>
        <taxon>Bacteria</taxon>
        <taxon>Pseudomonadati</taxon>
        <taxon>Pseudomonadota</taxon>
        <taxon>Betaproteobacteria</taxon>
        <taxon>Burkholderiales</taxon>
        <taxon>Alcaligenaceae</taxon>
        <taxon>Neopusillimonas</taxon>
    </lineage>
</organism>
<dbReference type="AlphaFoldDB" id="A0A3A1YNQ2"/>
<feature type="region of interest" description="Disordered" evidence="7">
    <location>
        <begin position="530"/>
        <end position="578"/>
    </location>
</feature>
<dbReference type="PANTHER" id="PTHR19211">
    <property type="entry name" value="ATP-BINDING TRANSPORT PROTEIN-RELATED"/>
    <property type="match status" value="1"/>
</dbReference>
<evidence type="ECO:0000259" key="8">
    <source>
        <dbReference type="PROSITE" id="PS50893"/>
    </source>
</evidence>
<dbReference type="RefSeq" id="WP_119516747.1">
    <property type="nucleotide sequence ID" value="NZ_NQYH01000013.1"/>
</dbReference>
<sequence length="657" mass="73568">MIRASGITLRRGTKVLLDDTSFVVNPGERLGIVGKNGAGKSTLFSLLKGELDLDAGNLEMPTSWRIASVEQDIRHPSRPAREFVIDGDQGLRQLQAKREQTPDSEGHRIAELETALVEADAWTAPSRAEQLLAGLGFAPDTWMKPVNEFSGGWQMRLALARALMAPSELLLLDEPTNHLDLDAMLWLEKWLAAYSGTVIVISHDTEFLDAVARSILHFDQAKLVRYKGGYEDFLTQRAERMRQTRLAWERQTRETARLKQFIDRFKAKATKAKQAQSRVKALARMETLAPLHAEAGIDLYLPSPDSMPDPLLILDDITTGYRSEQGDTPILKNVKLMLRGGARIGVLGVNGAGKSTLIKTLAQELSALAGHYRPSKGLNIGYFAQHQLEMLDAGSTPLQHLARIAPEEREQTLRNYLGRFGFSGDMVNQHIAPLSGGEKARLALALIVWQKPNLLLLDEPSNHLDVDTREALATALAEYDGSMLLVSHDRHLLRTTVDEFWIVADGGVTEFDGDLDDYREWLLQRSAQQRAEAREEARDAGNENSNSGAGETEADRKARKRLEAEARQRLSAQRKPLEKELNTIETKMDTLRARLQTLDATIADTELYTDARRDERVKVLAEHGELNKQLEQAETRWLTLQEEIEALEQQFNEATQQ</sequence>
<dbReference type="InterPro" id="IPR032781">
    <property type="entry name" value="ABC_tran_Xtn"/>
</dbReference>
<evidence type="ECO:0000256" key="4">
    <source>
        <dbReference type="ARBA" id="ARBA00022840"/>
    </source>
</evidence>
<evidence type="ECO:0000256" key="6">
    <source>
        <dbReference type="ARBA" id="ARBA00069073"/>
    </source>
</evidence>
<proteinExistence type="inferred from homology"/>
<evidence type="ECO:0000313" key="9">
    <source>
        <dbReference type="EMBL" id="RIY39792.1"/>
    </source>
</evidence>
<keyword evidence="1" id="KW-1003">Cell membrane</keyword>
<dbReference type="Pfam" id="PF16326">
    <property type="entry name" value="ABC_tran_CTD"/>
    <property type="match status" value="1"/>
</dbReference>
<dbReference type="Pfam" id="PF12848">
    <property type="entry name" value="ABC_tran_Xtn"/>
    <property type="match status" value="1"/>
</dbReference>
<dbReference type="InterPro" id="IPR003439">
    <property type="entry name" value="ABC_transporter-like_ATP-bd"/>
</dbReference>
<dbReference type="Proteomes" id="UP000266206">
    <property type="component" value="Unassembled WGS sequence"/>
</dbReference>
<dbReference type="EMBL" id="NQYH01000013">
    <property type="protein sequence ID" value="RIY39792.1"/>
    <property type="molecule type" value="Genomic_DNA"/>
</dbReference>
<evidence type="ECO:0000256" key="7">
    <source>
        <dbReference type="SAM" id="MobiDB-lite"/>
    </source>
</evidence>
<accession>A0A3A1YNQ2</accession>
<dbReference type="SMART" id="SM00382">
    <property type="entry name" value="AAA"/>
    <property type="match status" value="2"/>
</dbReference>
<dbReference type="GO" id="GO:0016887">
    <property type="term" value="F:ATP hydrolysis activity"/>
    <property type="evidence" value="ECO:0007669"/>
    <property type="project" value="InterPro"/>
</dbReference>
<protein>
    <recommendedName>
        <fullName evidence="6">Probable ATP-binding protein YheS</fullName>
    </recommendedName>
</protein>
<keyword evidence="3" id="KW-0547">Nucleotide-binding</keyword>
<dbReference type="FunFam" id="3.40.50.300:FF:002053">
    <property type="entry name" value="ABC transporter ATP-binding protein"/>
    <property type="match status" value="1"/>
</dbReference>
<dbReference type="CDD" id="cd03221">
    <property type="entry name" value="ABCF_EF-3"/>
    <property type="match status" value="2"/>
</dbReference>
<dbReference type="Pfam" id="PF00005">
    <property type="entry name" value="ABC_tran"/>
    <property type="match status" value="2"/>
</dbReference>
<dbReference type="InterPro" id="IPR032524">
    <property type="entry name" value="ABC_tran_C"/>
</dbReference>
<feature type="compositionally biased region" description="Basic and acidic residues" evidence="7">
    <location>
        <begin position="553"/>
        <end position="568"/>
    </location>
</feature>
<dbReference type="InterPro" id="IPR027417">
    <property type="entry name" value="P-loop_NTPase"/>
</dbReference>
<feature type="compositionally biased region" description="Basic and acidic residues" evidence="7">
    <location>
        <begin position="531"/>
        <end position="541"/>
    </location>
</feature>
<dbReference type="OrthoDB" id="9762051at2"/>
<keyword evidence="4" id="KW-0067">ATP-binding</keyword>
<evidence type="ECO:0000256" key="3">
    <source>
        <dbReference type="ARBA" id="ARBA00022741"/>
    </source>
</evidence>
<dbReference type="GO" id="GO:0003677">
    <property type="term" value="F:DNA binding"/>
    <property type="evidence" value="ECO:0007669"/>
    <property type="project" value="InterPro"/>
</dbReference>
<evidence type="ECO:0000313" key="10">
    <source>
        <dbReference type="Proteomes" id="UP000266206"/>
    </source>
</evidence>
<dbReference type="GO" id="GO:0005524">
    <property type="term" value="F:ATP binding"/>
    <property type="evidence" value="ECO:0007669"/>
    <property type="project" value="UniProtKB-KW"/>
</dbReference>
<evidence type="ECO:0000256" key="5">
    <source>
        <dbReference type="ARBA" id="ARBA00061571"/>
    </source>
</evidence>
<dbReference type="SUPFAM" id="SSF52540">
    <property type="entry name" value="P-loop containing nucleoside triphosphate hydrolases"/>
    <property type="match status" value="2"/>
</dbReference>
<evidence type="ECO:0000256" key="2">
    <source>
        <dbReference type="ARBA" id="ARBA00022737"/>
    </source>
</evidence>
<keyword evidence="1" id="KW-0472">Membrane</keyword>
<dbReference type="PROSITE" id="PS00211">
    <property type="entry name" value="ABC_TRANSPORTER_1"/>
    <property type="match status" value="2"/>
</dbReference>
<dbReference type="InterPro" id="IPR003593">
    <property type="entry name" value="AAA+_ATPase"/>
</dbReference>
<gene>
    <name evidence="9" type="ORF">CJP73_13210</name>
</gene>
<dbReference type="Gene3D" id="3.40.50.300">
    <property type="entry name" value="P-loop containing nucleotide triphosphate hydrolases"/>
    <property type="match status" value="2"/>
</dbReference>